<keyword evidence="1" id="KW-0732">Signal</keyword>
<dbReference type="Proteomes" id="UP000240912">
    <property type="component" value="Unassembled WGS sequence"/>
</dbReference>
<keyword evidence="4" id="KW-1185">Reference proteome</keyword>
<proteinExistence type="predicted"/>
<dbReference type="GO" id="GO:0016787">
    <property type="term" value="F:hydrolase activity"/>
    <property type="evidence" value="ECO:0007669"/>
    <property type="project" value="UniProtKB-KW"/>
</dbReference>
<gene>
    <name evidence="3" type="ORF">C7T94_01635</name>
</gene>
<sequence length="256" mass="28305">MKTILITLMLGCTALVAGAQLKAVPYQDGPQRLQGLAGKPDRPGNKAGILILPAWFGIDAHCKETAMRLNKLGYHTFIADIYGEGNYPSTAKQAGEISGRYKKNMEDYRRRIRLALDQLVRSGASKERLVVIGYCFGGLGAIEVARRNYPVKGIVSFHGGLIRDASKPIEPIGPKLLVCHGADDPYESEAEIRAFQDEMKQAKADWQMVYYGNAVHSFTEKAAGNDNSKGAAYNETADRRSWQHMRLFLDEVCPAR</sequence>
<dbReference type="EMBL" id="PYLS01000001">
    <property type="protein sequence ID" value="PST84852.1"/>
    <property type="molecule type" value="Genomic_DNA"/>
</dbReference>
<dbReference type="Pfam" id="PF01738">
    <property type="entry name" value="DLH"/>
    <property type="match status" value="1"/>
</dbReference>
<reference evidence="3 4" key="1">
    <citation type="submission" date="2018-03" db="EMBL/GenBank/DDBJ databases">
        <authorList>
            <person name="Keele B.F."/>
        </authorList>
    </citation>
    <scope>NUCLEOTIDE SEQUENCE [LARGE SCALE GENOMIC DNA]</scope>
    <source>
        <strain evidence="3 4">YL28-9</strain>
    </source>
</reference>
<dbReference type="InterPro" id="IPR050261">
    <property type="entry name" value="FrsA_esterase"/>
</dbReference>
<dbReference type="SUPFAM" id="SSF53474">
    <property type="entry name" value="alpha/beta-Hydrolases"/>
    <property type="match status" value="1"/>
</dbReference>
<dbReference type="PANTHER" id="PTHR22946">
    <property type="entry name" value="DIENELACTONE HYDROLASE DOMAIN-CONTAINING PROTEIN-RELATED"/>
    <property type="match status" value="1"/>
</dbReference>
<dbReference type="Gene3D" id="3.40.50.1820">
    <property type="entry name" value="alpha/beta hydrolase"/>
    <property type="match status" value="1"/>
</dbReference>
<dbReference type="PANTHER" id="PTHR22946:SF0">
    <property type="entry name" value="DIENELACTONE HYDROLASE DOMAIN-CONTAINING PROTEIN"/>
    <property type="match status" value="1"/>
</dbReference>
<accession>A0A2T3HQY4</accession>
<dbReference type="InterPro" id="IPR002925">
    <property type="entry name" value="Dienelactn_hydro"/>
</dbReference>
<name>A0A2T3HQY4_9SPHI</name>
<dbReference type="InterPro" id="IPR029058">
    <property type="entry name" value="AB_hydrolase_fold"/>
</dbReference>
<evidence type="ECO:0000313" key="3">
    <source>
        <dbReference type="EMBL" id="PST84852.1"/>
    </source>
</evidence>
<dbReference type="AlphaFoldDB" id="A0A2T3HQY4"/>
<keyword evidence="3" id="KW-0378">Hydrolase</keyword>
<organism evidence="3 4">
    <name type="scientific">Pedobacter yulinensis</name>
    <dbReference type="NCBI Taxonomy" id="2126353"/>
    <lineage>
        <taxon>Bacteria</taxon>
        <taxon>Pseudomonadati</taxon>
        <taxon>Bacteroidota</taxon>
        <taxon>Sphingobacteriia</taxon>
        <taxon>Sphingobacteriales</taxon>
        <taxon>Sphingobacteriaceae</taxon>
        <taxon>Pedobacter</taxon>
    </lineage>
</organism>
<feature type="domain" description="Dienelactone hydrolase" evidence="2">
    <location>
        <begin position="34"/>
        <end position="251"/>
    </location>
</feature>
<feature type="signal peptide" evidence="1">
    <location>
        <begin position="1"/>
        <end position="19"/>
    </location>
</feature>
<comment type="caution">
    <text evidence="3">The sequence shown here is derived from an EMBL/GenBank/DDBJ whole genome shotgun (WGS) entry which is preliminary data.</text>
</comment>
<protein>
    <submittedName>
        <fullName evidence="3">Dienelactone hydrolase</fullName>
    </submittedName>
</protein>
<evidence type="ECO:0000256" key="1">
    <source>
        <dbReference type="SAM" id="SignalP"/>
    </source>
</evidence>
<dbReference type="RefSeq" id="WP_107213025.1">
    <property type="nucleotide sequence ID" value="NZ_KZ686268.1"/>
</dbReference>
<feature type="chain" id="PRO_5015772133" evidence="1">
    <location>
        <begin position="20"/>
        <end position="256"/>
    </location>
</feature>
<evidence type="ECO:0000259" key="2">
    <source>
        <dbReference type="Pfam" id="PF01738"/>
    </source>
</evidence>
<dbReference type="OrthoDB" id="9787933at2"/>
<evidence type="ECO:0000313" key="4">
    <source>
        <dbReference type="Proteomes" id="UP000240912"/>
    </source>
</evidence>